<dbReference type="EMBL" id="CAJQZP010000212">
    <property type="protein sequence ID" value="CAG4946687.1"/>
    <property type="molecule type" value="Genomic_DNA"/>
</dbReference>
<evidence type="ECO:0000256" key="1">
    <source>
        <dbReference type="SAM" id="MobiDB-lite"/>
    </source>
</evidence>
<reference evidence="2" key="1">
    <citation type="submission" date="2021-04" db="EMBL/GenBank/DDBJ databases">
        <authorList>
            <person name="Tunstrom K."/>
        </authorList>
    </citation>
    <scope>NUCLEOTIDE SEQUENCE</scope>
</reference>
<organism evidence="2 3">
    <name type="scientific">Parnassius apollo</name>
    <name type="common">Apollo butterfly</name>
    <name type="synonym">Papilio apollo</name>
    <dbReference type="NCBI Taxonomy" id="110799"/>
    <lineage>
        <taxon>Eukaryota</taxon>
        <taxon>Metazoa</taxon>
        <taxon>Ecdysozoa</taxon>
        <taxon>Arthropoda</taxon>
        <taxon>Hexapoda</taxon>
        <taxon>Insecta</taxon>
        <taxon>Pterygota</taxon>
        <taxon>Neoptera</taxon>
        <taxon>Endopterygota</taxon>
        <taxon>Lepidoptera</taxon>
        <taxon>Glossata</taxon>
        <taxon>Ditrysia</taxon>
        <taxon>Papilionoidea</taxon>
        <taxon>Papilionidae</taxon>
        <taxon>Parnassiinae</taxon>
        <taxon>Parnassini</taxon>
        <taxon>Parnassius</taxon>
        <taxon>Parnassius</taxon>
    </lineage>
</organism>
<dbReference type="AlphaFoldDB" id="A0A8S3W8X5"/>
<feature type="region of interest" description="Disordered" evidence="1">
    <location>
        <begin position="77"/>
        <end position="122"/>
    </location>
</feature>
<accession>A0A8S3W8X5</accession>
<name>A0A8S3W8X5_PARAO</name>
<feature type="compositionally biased region" description="Basic and acidic residues" evidence="1">
    <location>
        <begin position="112"/>
        <end position="122"/>
    </location>
</feature>
<comment type="caution">
    <text evidence="2">The sequence shown here is derived from an EMBL/GenBank/DDBJ whole genome shotgun (WGS) entry which is preliminary data.</text>
</comment>
<evidence type="ECO:0000313" key="3">
    <source>
        <dbReference type="Proteomes" id="UP000691718"/>
    </source>
</evidence>
<feature type="compositionally biased region" description="Basic residues" evidence="1">
    <location>
        <begin position="101"/>
        <end position="111"/>
    </location>
</feature>
<gene>
    <name evidence="2" type="ORF">PAPOLLO_LOCUS3423</name>
</gene>
<sequence length="122" mass="14336">MTVAKSRLNWKNKQLISLKKKKIKNFENIVDKEVPGTSKGKLERRKVKPGYIEEKPEKNKRLILKHVDFISDEEEFTLTSSSWEESDDTESDTSNNDRREKKQKKNKNSKRQGKESKNVAEK</sequence>
<protein>
    <submittedName>
        <fullName evidence="2">(apollo) hypothetical protein</fullName>
    </submittedName>
</protein>
<evidence type="ECO:0000313" key="2">
    <source>
        <dbReference type="EMBL" id="CAG4946687.1"/>
    </source>
</evidence>
<keyword evidence="3" id="KW-1185">Reference proteome</keyword>
<dbReference type="Proteomes" id="UP000691718">
    <property type="component" value="Unassembled WGS sequence"/>
</dbReference>
<proteinExistence type="predicted"/>